<dbReference type="PANTHER" id="PTHR36121">
    <property type="entry name" value="PROTEIN SXY"/>
    <property type="match status" value="1"/>
</dbReference>
<dbReference type="RefSeq" id="WP_133703090.1">
    <property type="nucleotide sequence ID" value="NZ_SNXS01000008.1"/>
</dbReference>
<dbReference type="OrthoDB" id="8687154at2"/>
<dbReference type="InterPro" id="IPR047525">
    <property type="entry name" value="TfoX-like"/>
</dbReference>
<feature type="domain" description="TfoX N-terminal" evidence="1">
    <location>
        <begin position="14"/>
        <end position="106"/>
    </location>
</feature>
<reference evidence="2 3" key="1">
    <citation type="submission" date="2019-03" db="EMBL/GenBank/DDBJ databases">
        <title>Genomic Encyclopedia of Type Strains, Phase IV (KMG-IV): sequencing the most valuable type-strain genomes for metagenomic binning, comparative biology and taxonomic classification.</title>
        <authorList>
            <person name="Goeker M."/>
        </authorList>
    </citation>
    <scope>NUCLEOTIDE SEQUENCE [LARGE SCALE GENOMIC DNA]</scope>
    <source>
        <strain evidence="2 3">DSM 16998</strain>
    </source>
</reference>
<dbReference type="SUPFAM" id="SSF159894">
    <property type="entry name" value="YgaC/TfoX-N like"/>
    <property type="match status" value="1"/>
</dbReference>
<protein>
    <submittedName>
        <fullName evidence="2">DNA transformation protein</fullName>
    </submittedName>
</protein>
<dbReference type="Gene3D" id="3.30.1460.30">
    <property type="entry name" value="YgaC/TfoX-N like chaperone"/>
    <property type="match status" value="1"/>
</dbReference>
<evidence type="ECO:0000313" key="2">
    <source>
        <dbReference type="EMBL" id="TDP62207.1"/>
    </source>
</evidence>
<accession>A0A4R6QI80</accession>
<dbReference type="InterPro" id="IPR007076">
    <property type="entry name" value="TfoX_N"/>
</dbReference>
<dbReference type="Pfam" id="PF04993">
    <property type="entry name" value="TfoX_N"/>
    <property type="match status" value="1"/>
</dbReference>
<comment type="caution">
    <text evidence="2">The sequence shown here is derived from an EMBL/GenBank/DDBJ whole genome shotgun (WGS) entry which is preliminary data.</text>
</comment>
<keyword evidence="3" id="KW-1185">Reference proteome</keyword>
<evidence type="ECO:0000259" key="1">
    <source>
        <dbReference type="Pfam" id="PF04993"/>
    </source>
</evidence>
<proteinExistence type="predicted"/>
<evidence type="ECO:0000313" key="3">
    <source>
        <dbReference type="Proteomes" id="UP000295361"/>
    </source>
</evidence>
<dbReference type="PANTHER" id="PTHR36121:SF1">
    <property type="entry name" value="PROTEIN SXY"/>
    <property type="match status" value="1"/>
</dbReference>
<organism evidence="2 3">
    <name type="scientific">Roseateles toxinivorans</name>
    <dbReference type="NCBI Taxonomy" id="270368"/>
    <lineage>
        <taxon>Bacteria</taxon>
        <taxon>Pseudomonadati</taxon>
        <taxon>Pseudomonadota</taxon>
        <taxon>Betaproteobacteria</taxon>
        <taxon>Burkholderiales</taxon>
        <taxon>Sphaerotilaceae</taxon>
        <taxon>Roseateles</taxon>
    </lineage>
</organism>
<gene>
    <name evidence="2" type="ORF">DES47_10819</name>
</gene>
<dbReference type="Proteomes" id="UP000295361">
    <property type="component" value="Unassembled WGS sequence"/>
</dbReference>
<dbReference type="AlphaFoldDB" id="A0A4R6QI80"/>
<dbReference type="InParanoid" id="A0A4R6QI80"/>
<sequence>MSTPANEFANYCAELLAPLGPVRIKRMFGGHGLYVDELFVAILSSERLYLKTDPINRASFEAAGCEPFCYEARGKLNTIAYYSPPDEALESAGLMQPWARLALEAALRARATPVLKKRVARPAAAKRSGGAKA</sequence>
<name>A0A4R6QI80_9BURK</name>
<dbReference type="EMBL" id="SNXS01000008">
    <property type="protein sequence ID" value="TDP62207.1"/>
    <property type="molecule type" value="Genomic_DNA"/>
</dbReference>